<proteinExistence type="inferred from homology"/>
<comment type="similarity">
    <text evidence="2">Belongs to the histone H1/H5 family.</text>
</comment>
<organism evidence="5 6">
    <name type="scientific">Coilia grayii</name>
    <name type="common">Gray's grenadier anchovy</name>
    <dbReference type="NCBI Taxonomy" id="363190"/>
    <lineage>
        <taxon>Eukaryota</taxon>
        <taxon>Metazoa</taxon>
        <taxon>Chordata</taxon>
        <taxon>Craniata</taxon>
        <taxon>Vertebrata</taxon>
        <taxon>Euteleostomi</taxon>
        <taxon>Actinopterygii</taxon>
        <taxon>Neopterygii</taxon>
        <taxon>Teleostei</taxon>
        <taxon>Clupei</taxon>
        <taxon>Clupeiformes</taxon>
        <taxon>Clupeoidei</taxon>
        <taxon>Engraulidae</taxon>
        <taxon>Coilinae</taxon>
        <taxon>Coilia</taxon>
    </lineage>
</organism>
<evidence type="ECO:0000313" key="5">
    <source>
        <dbReference type="EMBL" id="KAL2091734.1"/>
    </source>
</evidence>
<keyword evidence="2" id="KW-0158">Chromosome</keyword>
<dbReference type="Proteomes" id="UP001591681">
    <property type="component" value="Unassembled WGS sequence"/>
</dbReference>
<dbReference type="InterPro" id="IPR036390">
    <property type="entry name" value="WH_DNA-bd_sf"/>
</dbReference>
<sequence>MSGAPPAASAAPAKPAKRRPSKANKTGPTLSVRILQVVAASKERGGVSLVALKKGLASSGYDVAKNNARINLAVRRLVSNASLLQKKGSGASGSFKIIKKPVAKKKTVKKAKKPKAKKTRKAKKATGTKAAGTPKKSRKKSKSPKKAKKPAGVKKPKSPSKAKRRVSKRAAAKKK</sequence>
<keyword evidence="1 2" id="KW-0238">DNA-binding</keyword>
<feature type="region of interest" description="Disordered" evidence="3">
    <location>
        <begin position="1"/>
        <end position="29"/>
    </location>
</feature>
<keyword evidence="2" id="KW-0539">Nucleus</keyword>
<evidence type="ECO:0000256" key="1">
    <source>
        <dbReference type="ARBA" id="ARBA00023125"/>
    </source>
</evidence>
<feature type="region of interest" description="Disordered" evidence="3">
    <location>
        <begin position="86"/>
        <end position="175"/>
    </location>
</feature>
<dbReference type="EMBL" id="JBHFQA010000010">
    <property type="protein sequence ID" value="KAL2091734.1"/>
    <property type="molecule type" value="Genomic_DNA"/>
</dbReference>
<dbReference type="Gene3D" id="1.10.10.10">
    <property type="entry name" value="Winged helix-like DNA-binding domain superfamily/Winged helix DNA-binding domain"/>
    <property type="match status" value="1"/>
</dbReference>
<dbReference type="AlphaFoldDB" id="A0ABD1JXY0"/>
<feature type="domain" description="H15" evidence="4">
    <location>
        <begin position="26"/>
        <end position="99"/>
    </location>
</feature>
<feature type="compositionally biased region" description="Basic residues" evidence="3">
    <location>
        <begin position="97"/>
        <end position="126"/>
    </location>
</feature>
<reference evidence="5 6" key="1">
    <citation type="submission" date="2024-09" db="EMBL/GenBank/DDBJ databases">
        <title>A chromosome-level genome assembly of Gray's grenadier anchovy, Coilia grayii.</title>
        <authorList>
            <person name="Fu Z."/>
        </authorList>
    </citation>
    <scope>NUCLEOTIDE SEQUENCE [LARGE SCALE GENOMIC DNA]</scope>
    <source>
        <strain evidence="5">G4</strain>
        <tissue evidence="5">Muscle</tissue>
    </source>
</reference>
<dbReference type="Pfam" id="PF00538">
    <property type="entry name" value="Linker_histone"/>
    <property type="match status" value="1"/>
</dbReference>
<feature type="compositionally biased region" description="Basic residues" evidence="3">
    <location>
        <begin position="135"/>
        <end position="175"/>
    </location>
</feature>
<dbReference type="PROSITE" id="PS51504">
    <property type="entry name" value="H15"/>
    <property type="match status" value="1"/>
</dbReference>
<dbReference type="InterPro" id="IPR005819">
    <property type="entry name" value="H1/H5"/>
</dbReference>
<dbReference type="SMART" id="SM00526">
    <property type="entry name" value="H15"/>
    <property type="match status" value="1"/>
</dbReference>
<evidence type="ECO:0000256" key="3">
    <source>
        <dbReference type="SAM" id="MobiDB-lite"/>
    </source>
</evidence>
<dbReference type="GO" id="GO:0003677">
    <property type="term" value="F:DNA binding"/>
    <property type="evidence" value="ECO:0007669"/>
    <property type="project" value="UniProtKB-KW"/>
</dbReference>
<dbReference type="InterPro" id="IPR005818">
    <property type="entry name" value="Histone_H1/H5_H15"/>
</dbReference>
<comment type="caution">
    <text evidence="5">The sequence shown here is derived from an EMBL/GenBank/DDBJ whole genome shotgun (WGS) entry which is preliminary data.</text>
</comment>
<gene>
    <name evidence="5" type="ORF">ACEWY4_011532</name>
</gene>
<evidence type="ECO:0000256" key="2">
    <source>
        <dbReference type="RuleBase" id="RU003894"/>
    </source>
</evidence>
<evidence type="ECO:0000313" key="6">
    <source>
        <dbReference type="Proteomes" id="UP001591681"/>
    </source>
</evidence>
<dbReference type="SUPFAM" id="SSF46785">
    <property type="entry name" value="Winged helix' DNA-binding domain"/>
    <property type="match status" value="1"/>
</dbReference>
<evidence type="ECO:0000259" key="4">
    <source>
        <dbReference type="PROSITE" id="PS51504"/>
    </source>
</evidence>
<protein>
    <recommendedName>
        <fullName evidence="4">H15 domain-containing protein</fullName>
    </recommendedName>
</protein>
<feature type="compositionally biased region" description="Low complexity" evidence="3">
    <location>
        <begin position="1"/>
        <end position="14"/>
    </location>
</feature>
<accession>A0ABD1JXY0</accession>
<comment type="subcellular location">
    <subcellularLocation>
        <location evidence="2">Nucleus</location>
    </subcellularLocation>
</comment>
<dbReference type="GO" id="GO:0005634">
    <property type="term" value="C:nucleus"/>
    <property type="evidence" value="ECO:0007669"/>
    <property type="project" value="UniProtKB-SubCell"/>
</dbReference>
<dbReference type="PRINTS" id="PR00624">
    <property type="entry name" value="HISTONEH5"/>
</dbReference>
<name>A0ABD1JXY0_9TELE</name>
<dbReference type="InterPro" id="IPR036388">
    <property type="entry name" value="WH-like_DNA-bd_sf"/>
</dbReference>
<keyword evidence="6" id="KW-1185">Reference proteome</keyword>